<feature type="compositionally biased region" description="Basic residues" evidence="2">
    <location>
        <begin position="245"/>
        <end position="257"/>
    </location>
</feature>
<keyword evidence="1" id="KW-0175">Coiled coil</keyword>
<dbReference type="EMBL" id="UINC01059537">
    <property type="protein sequence ID" value="SVB83058.1"/>
    <property type="molecule type" value="Genomic_DNA"/>
</dbReference>
<evidence type="ECO:0000256" key="1">
    <source>
        <dbReference type="SAM" id="Coils"/>
    </source>
</evidence>
<reference evidence="3" key="1">
    <citation type="submission" date="2018-05" db="EMBL/GenBank/DDBJ databases">
        <authorList>
            <person name="Lanie J.A."/>
            <person name="Ng W.-L."/>
            <person name="Kazmierczak K.M."/>
            <person name="Andrzejewski T.M."/>
            <person name="Davidsen T.M."/>
            <person name="Wayne K.J."/>
            <person name="Tettelin H."/>
            <person name="Glass J.I."/>
            <person name="Rusch D."/>
            <person name="Podicherti R."/>
            <person name="Tsui H.-C.T."/>
            <person name="Winkler M.E."/>
        </authorList>
    </citation>
    <scope>NUCLEOTIDE SEQUENCE</scope>
</reference>
<gene>
    <name evidence="3" type="ORF">METZ01_LOCUS235912</name>
</gene>
<accession>A0A382H6X8</accession>
<feature type="coiled-coil region" evidence="1">
    <location>
        <begin position="151"/>
        <end position="188"/>
    </location>
</feature>
<evidence type="ECO:0000256" key="2">
    <source>
        <dbReference type="SAM" id="MobiDB-lite"/>
    </source>
</evidence>
<sequence>MVYGIGNRQGIDTRIAVYHVGGRPAAKSIRRSKPGTYTQWFGQTDLITPGGPMERSRLKWQPEQTQRHYQQQEWNKFYTAVRLGGTKQKKDRYGKLTGEWFEQAPEGITAGKWYDPKDLTMTAAIGSNRNVGRSDSAWYGGIITGVKPEVVAREKKRTAEFEKQRDLAQQELQEIEDLKQQKIDFEIQQQKMEVLASQQEARTQQLVTETARQQKINAAAEALRAKREARRAKVSPAGQQFQVTKPKKAKVTRRRYTPQRPRPYTRDPQRASTPW</sequence>
<name>A0A382H6X8_9ZZZZ</name>
<proteinExistence type="predicted"/>
<feature type="region of interest" description="Disordered" evidence="2">
    <location>
        <begin position="219"/>
        <end position="275"/>
    </location>
</feature>
<dbReference type="AlphaFoldDB" id="A0A382H6X8"/>
<evidence type="ECO:0000313" key="3">
    <source>
        <dbReference type="EMBL" id="SVB83058.1"/>
    </source>
</evidence>
<protein>
    <submittedName>
        <fullName evidence="3">Uncharacterized protein</fullName>
    </submittedName>
</protein>
<organism evidence="3">
    <name type="scientific">marine metagenome</name>
    <dbReference type="NCBI Taxonomy" id="408172"/>
    <lineage>
        <taxon>unclassified sequences</taxon>
        <taxon>metagenomes</taxon>
        <taxon>ecological metagenomes</taxon>
    </lineage>
</organism>